<keyword evidence="10" id="KW-0732">Signal</keyword>
<evidence type="ECO:0000256" key="6">
    <source>
        <dbReference type="ARBA" id="ARBA00023136"/>
    </source>
</evidence>
<dbReference type="GO" id="GO:0050906">
    <property type="term" value="P:detection of stimulus involved in sensory perception"/>
    <property type="evidence" value="ECO:0007669"/>
    <property type="project" value="UniProtKB-ARBA"/>
</dbReference>
<dbReference type="Pfam" id="PF24576">
    <property type="entry name" value="IR75A_N"/>
    <property type="match status" value="1"/>
</dbReference>
<dbReference type="Pfam" id="PF00060">
    <property type="entry name" value="Lig_chan"/>
    <property type="match status" value="1"/>
</dbReference>
<keyword evidence="6 9" id="KW-0472">Membrane</keyword>
<sequence length="625" mass="72180">MKIYTLLIIASFFPFNVLATLDRNTIRLVNDYYTYQNVRVIATYTCYKHDSFLLAKSLMTTGKFWMISADPEQSPSKSTEYIIKRSYNKFGIFLDYDCPEGQECILHNSARRSLNGSYYWFIWSKKKYPSEIETLNLSIDTEVTWAHAEADDNIMLYDLYKINYSWPINCTVAGHWDRGVGLNYNLTQFKYSRRQDMRGIVFTAGLAVNNIPTSNLKQELLKPENREMDAMATYNYRIFQMLEQTYNFSVNIKPSKFFGYVVENGKLEGLTLMMKNREVDLSVSAILINRARYRCMDFISTPTWEFRIVALFRHPPVTGAYGAVLLTPFEMNVWTSCAGMWLVVILTIRFVSWVETSTFDFVATSHEEETVRSWSDSLMIIIGAISEQGTTMDSKWVAWRTSFLAAFILSMMVNINYGASLVSSLLSPPVKTIRTARDIIDSSLQFAAEDISYSVPYFALNKDPLVQELYQKKMAPPNQAYYSRDVALGKMRKEHFVFHTEALKVFPEIEDTFSEQEKCELSEVLIFPPEKCYLAIPWGSPYKEPFSVAMKKIYERGLVNYQDRVWKYPKPSCLIKEEFVSVDMDKISPAFLIIGMGIVLALIVLAGERIARRKKMMKISKPTQD</sequence>
<dbReference type="GO" id="GO:0015276">
    <property type="term" value="F:ligand-gated monoatomic ion channel activity"/>
    <property type="evidence" value="ECO:0007669"/>
    <property type="project" value="InterPro"/>
</dbReference>
<dbReference type="InterPro" id="IPR001320">
    <property type="entry name" value="Iontro_rcpt_C"/>
</dbReference>
<evidence type="ECO:0000256" key="10">
    <source>
        <dbReference type="SAM" id="SignalP"/>
    </source>
</evidence>
<evidence type="ECO:0000256" key="1">
    <source>
        <dbReference type="ARBA" id="ARBA00004651"/>
    </source>
</evidence>
<feature type="domain" description="Ionotropic receptor 75a N-terminal" evidence="12">
    <location>
        <begin position="24"/>
        <end position="204"/>
    </location>
</feature>
<dbReference type="InterPro" id="IPR052192">
    <property type="entry name" value="Insect_Ionotropic_Sensory_Rcpt"/>
</dbReference>
<dbReference type="STRING" id="136037.A0A067RU23"/>
<dbReference type="EMBL" id="KK852463">
    <property type="protein sequence ID" value="KDR23344.1"/>
    <property type="molecule type" value="Genomic_DNA"/>
</dbReference>
<keyword evidence="4 9" id="KW-0812">Transmembrane</keyword>
<evidence type="ECO:0000256" key="3">
    <source>
        <dbReference type="ARBA" id="ARBA00022475"/>
    </source>
</evidence>
<dbReference type="Gene3D" id="3.40.190.10">
    <property type="entry name" value="Periplasmic binding protein-like II"/>
    <property type="match status" value="1"/>
</dbReference>
<accession>A0A067RU23</accession>
<evidence type="ECO:0000256" key="5">
    <source>
        <dbReference type="ARBA" id="ARBA00022989"/>
    </source>
</evidence>
<dbReference type="AlphaFoldDB" id="A0A067RU23"/>
<keyword evidence="5 9" id="KW-1133">Transmembrane helix</keyword>
<dbReference type="InterPro" id="IPR057074">
    <property type="entry name" value="IR75A_N"/>
</dbReference>
<evidence type="ECO:0000259" key="12">
    <source>
        <dbReference type="Pfam" id="PF24576"/>
    </source>
</evidence>
<evidence type="ECO:0000256" key="9">
    <source>
        <dbReference type="SAM" id="Phobius"/>
    </source>
</evidence>
<dbReference type="OrthoDB" id="413361at2759"/>
<evidence type="ECO:0000313" key="13">
    <source>
        <dbReference type="EMBL" id="KDR23344.1"/>
    </source>
</evidence>
<keyword evidence="3" id="KW-1003">Cell membrane</keyword>
<dbReference type="InParanoid" id="A0A067RU23"/>
<feature type="transmembrane region" description="Helical" evidence="9">
    <location>
        <begin position="590"/>
        <end position="611"/>
    </location>
</feature>
<organism evidence="13 14">
    <name type="scientific">Zootermopsis nevadensis</name>
    <name type="common">Dampwood termite</name>
    <dbReference type="NCBI Taxonomy" id="136037"/>
    <lineage>
        <taxon>Eukaryota</taxon>
        <taxon>Metazoa</taxon>
        <taxon>Ecdysozoa</taxon>
        <taxon>Arthropoda</taxon>
        <taxon>Hexapoda</taxon>
        <taxon>Insecta</taxon>
        <taxon>Pterygota</taxon>
        <taxon>Neoptera</taxon>
        <taxon>Polyneoptera</taxon>
        <taxon>Dictyoptera</taxon>
        <taxon>Blattodea</taxon>
        <taxon>Blattoidea</taxon>
        <taxon>Termitoidae</taxon>
        <taxon>Termopsidae</taxon>
        <taxon>Zootermopsis</taxon>
    </lineage>
</organism>
<feature type="signal peptide" evidence="10">
    <location>
        <begin position="1"/>
        <end position="19"/>
    </location>
</feature>
<dbReference type="PANTHER" id="PTHR42643:SF33">
    <property type="entry name" value="GLUTAMATE RECEPTOR 2-LIKE PROTEIN"/>
    <property type="match status" value="1"/>
</dbReference>
<keyword evidence="14" id="KW-1185">Reference proteome</keyword>
<keyword evidence="8" id="KW-0325">Glycoprotein</keyword>
<dbReference type="eggNOG" id="KOG1052">
    <property type="taxonomic scope" value="Eukaryota"/>
</dbReference>
<dbReference type="OMA" id="CFFARIN"/>
<evidence type="ECO:0000313" key="14">
    <source>
        <dbReference type="Proteomes" id="UP000027135"/>
    </source>
</evidence>
<dbReference type="GO" id="GO:0005886">
    <property type="term" value="C:plasma membrane"/>
    <property type="evidence" value="ECO:0007669"/>
    <property type="project" value="UniProtKB-SubCell"/>
</dbReference>
<gene>
    <name evidence="13" type="ORF">L798_05305</name>
</gene>
<comment type="similarity">
    <text evidence="2">Belongs to the glutamate-gated ion channel (TC 1.A.10.1) family.</text>
</comment>
<evidence type="ECO:0000259" key="11">
    <source>
        <dbReference type="Pfam" id="PF00060"/>
    </source>
</evidence>
<proteinExistence type="inferred from homology"/>
<keyword evidence="7" id="KW-0675">Receptor</keyword>
<dbReference type="Proteomes" id="UP000027135">
    <property type="component" value="Unassembled WGS sequence"/>
</dbReference>
<protein>
    <submittedName>
        <fullName evidence="13">Uncharacterized protein</fullName>
    </submittedName>
</protein>
<dbReference type="Gene3D" id="1.10.287.70">
    <property type="match status" value="1"/>
</dbReference>
<name>A0A067RU23_ZOONE</name>
<evidence type="ECO:0000256" key="7">
    <source>
        <dbReference type="ARBA" id="ARBA00023170"/>
    </source>
</evidence>
<feature type="chain" id="PRO_5001645425" evidence="10">
    <location>
        <begin position="20"/>
        <end position="625"/>
    </location>
</feature>
<reference evidence="13 14" key="1">
    <citation type="journal article" date="2014" name="Nat. Commun.">
        <title>Molecular traces of alternative social organization in a termite genome.</title>
        <authorList>
            <person name="Terrapon N."/>
            <person name="Li C."/>
            <person name="Robertson H.M."/>
            <person name="Ji L."/>
            <person name="Meng X."/>
            <person name="Booth W."/>
            <person name="Chen Z."/>
            <person name="Childers C.P."/>
            <person name="Glastad K.M."/>
            <person name="Gokhale K."/>
            <person name="Gowin J."/>
            <person name="Gronenberg W."/>
            <person name="Hermansen R.A."/>
            <person name="Hu H."/>
            <person name="Hunt B.G."/>
            <person name="Huylmans A.K."/>
            <person name="Khalil S.M."/>
            <person name="Mitchell R.D."/>
            <person name="Munoz-Torres M.C."/>
            <person name="Mustard J.A."/>
            <person name="Pan H."/>
            <person name="Reese J.T."/>
            <person name="Scharf M.E."/>
            <person name="Sun F."/>
            <person name="Vogel H."/>
            <person name="Xiao J."/>
            <person name="Yang W."/>
            <person name="Yang Z."/>
            <person name="Yang Z."/>
            <person name="Zhou J."/>
            <person name="Zhu J."/>
            <person name="Brent C.S."/>
            <person name="Elsik C.G."/>
            <person name="Goodisman M.A."/>
            <person name="Liberles D.A."/>
            <person name="Roe R.M."/>
            <person name="Vargo E.L."/>
            <person name="Vilcinskas A."/>
            <person name="Wang J."/>
            <person name="Bornberg-Bauer E."/>
            <person name="Korb J."/>
            <person name="Zhang G."/>
            <person name="Liebig J."/>
        </authorList>
    </citation>
    <scope>NUCLEOTIDE SEQUENCE [LARGE SCALE GENOMIC DNA]</scope>
    <source>
        <tissue evidence="13">Whole organism</tissue>
    </source>
</reference>
<dbReference type="FunCoup" id="A0A067RU23">
    <property type="interactions" value="50"/>
</dbReference>
<dbReference type="SUPFAM" id="SSF53850">
    <property type="entry name" value="Periplasmic binding protein-like II"/>
    <property type="match status" value="1"/>
</dbReference>
<dbReference type="PANTHER" id="PTHR42643">
    <property type="entry name" value="IONOTROPIC RECEPTOR 20A-RELATED"/>
    <property type="match status" value="1"/>
</dbReference>
<evidence type="ECO:0000256" key="8">
    <source>
        <dbReference type="ARBA" id="ARBA00023180"/>
    </source>
</evidence>
<evidence type="ECO:0000256" key="2">
    <source>
        <dbReference type="ARBA" id="ARBA00008685"/>
    </source>
</evidence>
<comment type="subcellular location">
    <subcellularLocation>
        <location evidence="1">Cell membrane</location>
        <topology evidence="1">Multi-pass membrane protein</topology>
    </subcellularLocation>
</comment>
<feature type="domain" description="Ionotropic glutamate receptor C-terminal" evidence="11">
    <location>
        <begin position="331"/>
        <end position="597"/>
    </location>
</feature>
<evidence type="ECO:0000256" key="4">
    <source>
        <dbReference type="ARBA" id="ARBA00022692"/>
    </source>
</evidence>